<evidence type="ECO:0000256" key="12">
    <source>
        <dbReference type="SAM" id="Phobius"/>
    </source>
</evidence>
<dbReference type="RefSeq" id="WP_053412146.1">
    <property type="nucleotide sequence ID" value="NZ_CP006841.1"/>
</dbReference>
<dbReference type="GO" id="GO:0046872">
    <property type="term" value="F:metal ion binding"/>
    <property type="evidence" value="ECO:0007669"/>
    <property type="project" value="UniProtKB-KW"/>
</dbReference>
<evidence type="ECO:0000256" key="10">
    <source>
        <dbReference type="ARBA" id="ARBA00023157"/>
    </source>
</evidence>
<keyword evidence="7" id="KW-0408">Iron</keyword>
<evidence type="ECO:0000256" key="6">
    <source>
        <dbReference type="ARBA" id="ARBA00023002"/>
    </source>
</evidence>
<keyword evidence="8" id="KW-0350">Heme biosynthesis</keyword>
<keyword evidence="3 12" id="KW-0812">Transmembrane</keyword>
<keyword evidence="14" id="KW-1185">Reference proteome</keyword>
<dbReference type="AlphaFoldDB" id="A0A0K2H0D2"/>
<dbReference type="EMBL" id="CP006841">
    <property type="protein sequence ID" value="ALA67388.1"/>
    <property type="molecule type" value="Genomic_DNA"/>
</dbReference>
<keyword evidence="9 12" id="KW-0472">Membrane</keyword>
<keyword evidence="2" id="KW-1003">Cell membrane</keyword>
<dbReference type="KEGG" id="clw:CLAC_06205"/>
<dbReference type="Proteomes" id="UP000058446">
    <property type="component" value="Chromosome"/>
</dbReference>
<feature type="transmembrane region" description="Helical" evidence="12">
    <location>
        <begin position="136"/>
        <end position="157"/>
    </location>
</feature>
<name>A0A0K2H0D2_9CORY</name>
<feature type="transmembrane region" description="Helical" evidence="12">
    <location>
        <begin position="255"/>
        <end position="275"/>
    </location>
</feature>
<dbReference type="GO" id="GO:0016020">
    <property type="term" value="C:membrane"/>
    <property type="evidence" value="ECO:0007669"/>
    <property type="project" value="UniProtKB-SubCell"/>
</dbReference>
<evidence type="ECO:0000256" key="8">
    <source>
        <dbReference type="ARBA" id="ARBA00023133"/>
    </source>
</evidence>
<protein>
    <submittedName>
        <fullName evidence="13">Cytochrome B561</fullName>
    </submittedName>
</protein>
<comment type="subcellular location">
    <subcellularLocation>
        <location evidence="1">Membrane</location>
        <topology evidence="1">Multi-pass membrane protein</topology>
    </subcellularLocation>
</comment>
<keyword evidence="4" id="KW-0479">Metal-binding</keyword>
<dbReference type="InterPro" id="IPR050450">
    <property type="entry name" value="COX15/CtaA_HemeA_synthase"/>
</dbReference>
<proteinExistence type="predicted"/>
<feature type="transmembrane region" description="Helical" evidence="12">
    <location>
        <begin position="23"/>
        <end position="42"/>
    </location>
</feature>
<evidence type="ECO:0000256" key="9">
    <source>
        <dbReference type="ARBA" id="ARBA00023136"/>
    </source>
</evidence>
<sequence length="338" mass="35496">MNNVDRTLPLSFLPVSPIGRQKVYALSVLIAQAAIAVTGSVVRVTGSGLGCASWPQCHPGSFVPVPGEAEMLHQVIEFGNRLLTFVLVALTLALYLSVVRAGRRQEIKTLALLNGLGVIVQAVIGGISVWVDLKWYAVALHFLPSMVLVWLAGMLFVKVAEPDDGTPTRMYPRYLRLLSGATGLALTMTLITGTMVTGAGPHAGDATVTATDRLQLPIVDLAHIHAGSLYLYLGLVVGLLFGLLATEAFSSVRNVVVPLIVFILLQACVGMVQYWSGVPESLVPVHVAGSGICTALTAILFQLGYRYVGGSATVTGSLAGDAEIASKANAQQPVAAKA</sequence>
<comment type="pathway">
    <text evidence="11">Porphyrin-containing compound metabolism.</text>
</comment>
<dbReference type="OrthoDB" id="5241540at2"/>
<dbReference type="STRING" id="1408189.CLAC_06205"/>
<dbReference type="PANTHER" id="PTHR35457">
    <property type="entry name" value="HEME A SYNTHASE"/>
    <property type="match status" value="1"/>
</dbReference>
<dbReference type="GO" id="GO:0006784">
    <property type="term" value="P:heme A biosynthetic process"/>
    <property type="evidence" value="ECO:0007669"/>
    <property type="project" value="InterPro"/>
</dbReference>
<keyword evidence="6" id="KW-0560">Oxidoreductase</keyword>
<dbReference type="PANTHER" id="PTHR35457:SF1">
    <property type="entry name" value="HEME A SYNTHASE"/>
    <property type="match status" value="1"/>
</dbReference>
<evidence type="ECO:0000256" key="5">
    <source>
        <dbReference type="ARBA" id="ARBA00022989"/>
    </source>
</evidence>
<feature type="transmembrane region" description="Helical" evidence="12">
    <location>
        <begin position="221"/>
        <end position="243"/>
    </location>
</feature>
<feature type="transmembrane region" description="Helical" evidence="12">
    <location>
        <begin position="78"/>
        <end position="98"/>
    </location>
</feature>
<evidence type="ECO:0000256" key="11">
    <source>
        <dbReference type="ARBA" id="ARBA00023444"/>
    </source>
</evidence>
<evidence type="ECO:0000256" key="1">
    <source>
        <dbReference type="ARBA" id="ARBA00004141"/>
    </source>
</evidence>
<feature type="transmembrane region" description="Helical" evidence="12">
    <location>
        <begin position="281"/>
        <end position="301"/>
    </location>
</feature>
<keyword evidence="5 12" id="KW-1133">Transmembrane helix</keyword>
<evidence type="ECO:0000313" key="13">
    <source>
        <dbReference type="EMBL" id="ALA67388.1"/>
    </source>
</evidence>
<keyword evidence="10" id="KW-1015">Disulfide bond</keyword>
<feature type="transmembrane region" description="Helical" evidence="12">
    <location>
        <begin position="110"/>
        <end position="130"/>
    </location>
</feature>
<evidence type="ECO:0000256" key="4">
    <source>
        <dbReference type="ARBA" id="ARBA00022723"/>
    </source>
</evidence>
<dbReference type="PATRIC" id="fig|1408189.4.peg.1233"/>
<evidence type="ECO:0000256" key="3">
    <source>
        <dbReference type="ARBA" id="ARBA00022692"/>
    </source>
</evidence>
<dbReference type="Pfam" id="PF02628">
    <property type="entry name" value="COX15-CtaA"/>
    <property type="match status" value="1"/>
</dbReference>
<reference evidence="13 14" key="1">
    <citation type="submission" date="2013-10" db="EMBL/GenBank/DDBJ databases">
        <title>Complete genome sequence of Corynebacterium lactis DSM 45799(T), isolated from raw cow milk.</title>
        <authorList>
            <person name="Ruckert C."/>
            <person name="Albersmeier A."/>
            <person name="Lipski A."/>
            <person name="Kalinowski J."/>
        </authorList>
    </citation>
    <scope>NUCLEOTIDE SEQUENCE [LARGE SCALE GENOMIC DNA]</scope>
    <source>
        <strain evidence="13 14">RW2-5</strain>
    </source>
</reference>
<organism evidence="13 14">
    <name type="scientific">Corynebacterium lactis RW2-5</name>
    <dbReference type="NCBI Taxonomy" id="1408189"/>
    <lineage>
        <taxon>Bacteria</taxon>
        <taxon>Bacillati</taxon>
        <taxon>Actinomycetota</taxon>
        <taxon>Actinomycetes</taxon>
        <taxon>Mycobacteriales</taxon>
        <taxon>Corynebacteriaceae</taxon>
        <taxon>Corynebacterium</taxon>
    </lineage>
</organism>
<evidence type="ECO:0000313" key="14">
    <source>
        <dbReference type="Proteomes" id="UP000058446"/>
    </source>
</evidence>
<evidence type="ECO:0000256" key="7">
    <source>
        <dbReference type="ARBA" id="ARBA00023004"/>
    </source>
</evidence>
<feature type="transmembrane region" description="Helical" evidence="12">
    <location>
        <begin position="177"/>
        <end position="201"/>
    </location>
</feature>
<evidence type="ECO:0000256" key="2">
    <source>
        <dbReference type="ARBA" id="ARBA00022475"/>
    </source>
</evidence>
<dbReference type="InterPro" id="IPR003780">
    <property type="entry name" value="COX15/CtaA_fam"/>
</dbReference>
<gene>
    <name evidence="13" type="ORF">CLAC_06205</name>
</gene>
<dbReference type="GO" id="GO:0016491">
    <property type="term" value="F:oxidoreductase activity"/>
    <property type="evidence" value="ECO:0007669"/>
    <property type="project" value="UniProtKB-KW"/>
</dbReference>
<accession>A0A0K2H0D2</accession>